<accession>A0A9P3FYV0</accession>
<proteinExistence type="predicted"/>
<evidence type="ECO:0000256" key="1">
    <source>
        <dbReference type="SAM" id="Phobius"/>
    </source>
</evidence>
<keyword evidence="1" id="KW-0472">Membrane</keyword>
<feature type="transmembrane region" description="Helical" evidence="1">
    <location>
        <begin position="21"/>
        <end position="39"/>
    </location>
</feature>
<evidence type="ECO:0000313" key="3">
    <source>
        <dbReference type="Proteomes" id="UP000703269"/>
    </source>
</evidence>
<gene>
    <name evidence="2" type="ORF">PsYK624_011580</name>
</gene>
<comment type="caution">
    <text evidence="2">The sequence shown here is derived from an EMBL/GenBank/DDBJ whole genome shotgun (WGS) entry which is preliminary data.</text>
</comment>
<dbReference type="EMBL" id="BPQB01000002">
    <property type="protein sequence ID" value="GJE85081.1"/>
    <property type="molecule type" value="Genomic_DNA"/>
</dbReference>
<sequence>MELRRQYSRTSVTRILLRDGTAYFVVLLALNLAQMLTFGKSGAAPVTRLVRLLPSVLVSRFLLNLRQLSRASETQYWSTVTFRVPSSFLGNIGEPLELTIENDDDNVDEEEDFREPVPACRSPTFNDASLSPSGLKSIFDSDKDMYQDSVPNIPEVYSPFDEEDEAAFYNTQ</sequence>
<name>A0A9P3FYV0_9APHY</name>
<dbReference type="Proteomes" id="UP000703269">
    <property type="component" value="Unassembled WGS sequence"/>
</dbReference>
<dbReference type="AlphaFoldDB" id="A0A9P3FYV0"/>
<organism evidence="2 3">
    <name type="scientific">Phanerochaete sordida</name>
    <dbReference type="NCBI Taxonomy" id="48140"/>
    <lineage>
        <taxon>Eukaryota</taxon>
        <taxon>Fungi</taxon>
        <taxon>Dikarya</taxon>
        <taxon>Basidiomycota</taxon>
        <taxon>Agaricomycotina</taxon>
        <taxon>Agaricomycetes</taxon>
        <taxon>Polyporales</taxon>
        <taxon>Phanerochaetaceae</taxon>
        <taxon>Phanerochaete</taxon>
    </lineage>
</organism>
<keyword evidence="1" id="KW-1133">Transmembrane helix</keyword>
<evidence type="ECO:0000313" key="2">
    <source>
        <dbReference type="EMBL" id="GJE85081.1"/>
    </source>
</evidence>
<keyword evidence="1" id="KW-0812">Transmembrane</keyword>
<protein>
    <submittedName>
        <fullName evidence="2">Uncharacterized protein</fullName>
    </submittedName>
</protein>
<reference evidence="2 3" key="1">
    <citation type="submission" date="2021-08" db="EMBL/GenBank/DDBJ databases">
        <title>Draft Genome Sequence of Phanerochaete sordida strain YK-624.</title>
        <authorList>
            <person name="Mori T."/>
            <person name="Dohra H."/>
            <person name="Suzuki T."/>
            <person name="Kawagishi H."/>
            <person name="Hirai H."/>
        </authorList>
    </citation>
    <scope>NUCLEOTIDE SEQUENCE [LARGE SCALE GENOMIC DNA]</scope>
    <source>
        <strain evidence="2 3">YK-624</strain>
    </source>
</reference>
<dbReference type="OrthoDB" id="2756573at2759"/>
<keyword evidence="3" id="KW-1185">Reference proteome</keyword>